<comment type="caution">
    <text evidence="1">The sequence shown here is derived from an EMBL/GenBank/DDBJ whole genome shotgun (WGS) entry which is preliminary data.</text>
</comment>
<evidence type="ECO:0000313" key="1">
    <source>
        <dbReference type="EMBL" id="MFC4135368.1"/>
    </source>
</evidence>
<dbReference type="GO" id="GO:0003677">
    <property type="term" value="F:DNA binding"/>
    <property type="evidence" value="ECO:0007669"/>
    <property type="project" value="UniProtKB-KW"/>
</dbReference>
<dbReference type="PANTHER" id="PTHR38479:SF2">
    <property type="entry name" value="WINGED HELIX DNA-BINDING DOMAIN-CONTAINING PROTEIN"/>
    <property type="match status" value="1"/>
</dbReference>
<dbReference type="InterPro" id="IPR009351">
    <property type="entry name" value="AlkZ-like"/>
</dbReference>
<keyword evidence="1" id="KW-0238">DNA-binding</keyword>
<reference evidence="2" key="1">
    <citation type="journal article" date="2019" name="Int. J. Syst. Evol. Microbiol.">
        <title>The Global Catalogue of Microorganisms (GCM) 10K type strain sequencing project: providing services to taxonomists for standard genome sequencing and annotation.</title>
        <authorList>
            <consortium name="The Broad Institute Genomics Platform"/>
            <consortium name="The Broad Institute Genome Sequencing Center for Infectious Disease"/>
            <person name="Wu L."/>
            <person name="Ma J."/>
        </authorList>
    </citation>
    <scope>NUCLEOTIDE SEQUENCE [LARGE SCALE GENOMIC DNA]</scope>
    <source>
        <strain evidence="2">CGMCC 4.7289</strain>
    </source>
</reference>
<protein>
    <submittedName>
        <fullName evidence="1">Winged helix DNA-binding domain-containing protein</fullName>
    </submittedName>
</protein>
<keyword evidence="2" id="KW-1185">Reference proteome</keyword>
<name>A0ABV8LYC4_9ACTN</name>
<dbReference type="EMBL" id="JBHSAY010000021">
    <property type="protein sequence ID" value="MFC4135368.1"/>
    <property type="molecule type" value="Genomic_DNA"/>
</dbReference>
<accession>A0ABV8LYC4</accession>
<dbReference type="PANTHER" id="PTHR38479">
    <property type="entry name" value="LMO0824 PROTEIN"/>
    <property type="match status" value="1"/>
</dbReference>
<dbReference type="Pfam" id="PF06224">
    <property type="entry name" value="AlkZ-like"/>
    <property type="match status" value="1"/>
</dbReference>
<organism evidence="1 2">
    <name type="scientific">Hamadaea flava</name>
    <dbReference type="NCBI Taxonomy" id="1742688"/>
    <lineage>
        <taxon>Bacteria</taxon>
        <taxon>Bacillati</taxon>
        <taxon>Actinomycetota</taxon>
        <taxon>Actinomycetes</taxon>
        <taxon>Micromonosporales</taxon>
        <taxon>Micromonosporaceae</taxon>
        <taxon>Hamadaea</taxon>
    </lineage>
</organism>
<dbReference type="Proteomes" id="UP001595816">
    <property type="component" value="Unassembled WGS sequence"/>
</dbReference>
<evidence type="ECO:0000313" key="2">
    <source>
        <dbReference type="Proteomes" id="UP001595816"/>
    </source>
</evidence>
<sequence length="339" mass="37766">MAEAVRHLCGLQAQTTHSWYAGLWGRLADFDPQQVVTMMEDRSLVRIALQRSTIHLVTADDALALRPLVQTVGERSFASNWGKQLPGVDLAEVVAAGVSLLEEKPLTFNDLGKRLAEKWPDRDGQSMAQAVRTYAALVQPPPRGLWGRSGLAVHVPAQHYLGRPLATDPSIDELIVRYLTAFGPASVQDAQTWSGLTRLGEVFERLRPRLHAYADEQGRELFDVPEAPRPEAEVAVPVRFLYDFDNILLSYADRTRVLDPAYRKLLWPLSNMALGSVLLDGFVRASWRPEKSKGKAHVTVTSFQPFPARQRSAIEAEGLRLLEFLVPGAEHDVRFTTAD</sequence>
<proteinExistence type="predicted"/>
<gene>
    <name evidence="1" type="ORF">ACFOZ4_32555</name>
</gene>